<evidence type="ECO:0000256" key="5">
    <source>
        <dbReference type="ARBA" id="ARBA00022898"/>
    </source>
</evidence>
<dbReference type="InterPro" id="IPR004838">
    <property type="entry name" value="NHTrfase_class1_PyrdxlP-BS"/>
</dbReference>
<keyword evidence="4 6" id="KW-0808">Transferase</keyword>
<dbReference type="EC" id="2.6.1.-" evidence="6"/>
<evidence type="ECO:0000256" key="3">
    <source>
        <dbReference type="ARBA" id="ARBA00022576"/>
    </source>
</evidence>
<dbReference type="FunFam" id="3.40.640.10:FF:000033">
    <property type="entry name" value="Aspartate aminotransferase"/>
    <property type="match status" value="1"/>
</dbReference>
<dbReference type="RefSeq" id="WP_076757262.1">
    <property type="nucleotide sequence ID" value="NZ_FTPL01000001.1"/>
</dbReference>
<comment type="cofactor">
    <cofactor evidence="1 6">
        <name>pyridoxal 5'-phosphate</name>
        <dbReference type="ChEBI" id="CHEBI:597326"/>
    </cofactor>
</comment>
<dbReference type="InterPro" id="IPR050596">
    <property type="entry name" value="AspAT/PAT-like"/>
</dbReference>
<dbReference type="InterPro" id="IPR015424">
    <property type="entry name" value="PyrdxlP-dep_Trfase"/>
</dbReference>
<evidence type="ECO:0000256" key="1">
    <source>
        <dbReference type="ARBA" id="ARBA00001933"/>
    </source>
</evidence>
<evidence type="ECO:0000256" key="6">
    <source>
        <dbReference type="RuleBase" id="RU000481"/>
    </source>
</evidence>
<dbReference type="GO" id="GO:0030170">
    <property type="term" value="F:pyridoxal phosphate binding"/>
    <property type="evidence" value="ECO:0007669"/>
    <property type="project" value="InterPro"/>
</dbReference>
<gene>
    <name evidence="8" type="ORF">SAMN05428946_1042</name>
</gene>
<reference evidence="9" key="1">
    <citation type="submission" date="2017-01" db="EMBL/GenBank/DDBJ databases">
        <authorList>
            <person name="Varghese N."/>
            <person name="Submissions S."/>
        </authorList>
    </citation>
    <scope>NUCLEOTIDE SEQUENCE [LARGE SCALE GENOMIC DNA]</scope>
    <source>
        <strain evidence="9">MNA4</strain>
    </source>
</reference>
<dbReference type="CDD" id="cd00609">
    <property type="entry name" value="AAT_like"/>
    <property type="match status" value="1"/>
</dbReference>
<evidence type="ECO:0000313" key="9">
    <source>
        <dbReference type="Proteomes" id="UP000187550"/>
    </source>
</evidence>
<comment type="similarity">
    <text evidence="2 6">Belongs to the class-I pyridoxal-phosphate-dependent aminotransferase family.</text>
</comment>
<dbReference type="Gene3D" id="3.90.1150.10">
    <property type="entry name" value="Aspartate Aminotransferase, domain 1"/>
    <property type="match status" value="1"/>
</dbReference>
<name>A0A1U7PIH9_9BACI</name>
<dbReference type="SUPFAM" id="SSF53383">
    <property type="entry name" value="PLP-dependent transferases"/>
    <property type="match status" value="1"/>
</dbReference>
<dbReference type="InterPro" id="IPR015421">
    <property type="entry name" value="PyrdxlP-dep_Trfase_major"/>
</dbReference>
<dbReference type="Gene3D" id="3.40.640.10">
    <property type="entry name" value="Type I PLP-dependent aspartate aminotransferase-like (Major domain)"/>
    <property type="match status" value="1"/>
</dbReference>
<evidence type="ECO:0000256" key="2">
    <source>
        <dbReference type="ARBA" id="ARBA00007441"/>
    </source>
</evidence>
<feature type="domain" description="Aminotransferase class I/classII large" evidence="7">
    <location>
        <begin position="29"/>
        <end position="373"/>
    </location>
</feature>
<dbReference type="EMBL" id="FTPL01000001">
    <property type="protein sequence ID" value="SIT74041.1"/>
    <property type="molecule type" value="Genomic_DNA"/>
</dbReference>
<dbReference type="AlphaFoldDB" id="A0A1U7PIH9"/>
<accession>A0A1U7PIH9</accession>
<dbReference type="InterPro" id="IPR015422">
    <property type="entry name" value="PyrdxlP-dep_Trfase_small"/>
</dbReference>
<dbReference type="OrthoDB" id="9802328at2"/>
<dbReference type="PANTHER" id="PTHR46383">
    <property type="entry name" value="ASPARTATE AMINOTRANSFERASE"/>
    <property type="match status" value="1"/>
</dbReference>
<dbReference type="Pfam" id="PF00155">
    <property type="entry name" value="Aminotran_1_2"/>
    <property type="match status" value="1"/>
</dbReference>
<organism evidence="8 9">
    <name type="scientific">Edaphobacillus lindanitolerans</name>
    <dbReference type="NCBI Taxonomy" id="550447"/>
    <lineage>
        <taxon>Bacteria</taxon>
        <taxon>Bacillati</taxon>
        <taxon>Bacillota</taxon>
        <taxon>Bacilli</taxon>
        <taxon>Bacillales</taxon>
        <taxon>Bacillaceae</taxon>
        <taxon>Edaphobacillus</taxon>
    </lineage>
</organism>
<dbReference type="Proteomes" id="UP000187550">
    <property type="component" value="Unassembled WGS sequence"/>
</dbReference>
<dbReference type="GO" id="GO:0006520">
    <property type="term" value="P:amino acid metabolic process"/>
    <property type="evidence" value="ECO:0007669"/>
    <property type="project" value="InterPro"/>
</dbReference>
<proteinExistence type="inferred from homology"/>
<dbReference type="InterPro" id="IPR004839">
    <property type="entry name" value="Aminotransferase_I/II_large"/>
</dbReference>
<keyword evidence="5" id="KW-0663">Pyridoxal phosphate</keyword>
<dbReference type="PROSITE" id="PS00105">
    <property type="entry name" value="AA_TRANSFER_CLASS_1"/>
    <property type="match status" value="1"/>
</dbReference>
<keyword evidence="9" id="KW-1185">Reference proteome</keyword>
<sequence length="394" mass="43362">MKSLLNEKAVEISVPGTRVFANKVAVLSDGINLTLGEPDFPTPEPIKEAAIAAIRENKTGYSHNAGLQELRESVSSFFRDEYGFYYNPASEVLITTGASEAIDSTFRAILREGDEVILPAPIYSGYEPVIHLAGAKPVYLDTSRTGFLPDPAALESLITGRTKAVLLNYPSNPTGVTLEKELMDEIVAVLARHDVFIISDEIYSQNTYGVPHTSFASYPQIREKLILAHGLSKSHSMTGWRVGFLLGPEYLIEHILKVHLSNSICVSLPSQHAAIEALDHCRTVPAMMNLEYTKRRDFVHGRLLEMGLDVKLPSGAFYLFPSIRSTGLSSFEFAEQLLEQQHVAVVPGSSFTGFGEGFIRISYATSMNNLIAAMDRMEDFLNQVNLGQSVETSK</sequence>
<dbReference type="STRING" id="550447.SAMN05428946_1042"/>
<evidence type="ECO:0000256" key="4">
    <source>
        <dbReference type="ARBA" id="ARBA00022679"/>
    </source>
</evidence>
<protein>
    <recommendedName>
        <fullName evidence="6">Aminotransferase</fullName>
        <ecNumber evidence="6">2.6.1.-</ecNumber>
    </recommendedName>
</protein>
<evidence type="ECO:0000313" key="8">
    <source>
        <dbReference type="EMBL" id="SIT74041.1"/>
    </source>
</evidence>
<keyword evidence="3 6" id="KW-0032">Aminotransferase</keyword>
<evidence type="ECO:0000259" key="7">
    <source>
        <dbReference type="Pfam" id="PF00155"/>
    </source>
</evidence>
<dbReference type="PANTHER" id="PTHR46383:SF4">
    <property type="entry name" value="AMINOTRANSFERASE"/>
    <property type="match status" value="1"/>
</dbReference>
<dbReference type="GO" id="GO:0008483">
    <property type="term" value="F:transaminase activity"/>
    <property type="evidence" value="ECO:0007669"/>
    <property type="project" value="UniProtKB-KW"/>
</dbReference>